<dbReference type="EMBL" id="CP090174">
    <property type="protein sequence ID" value="UJO24740.1"/>
    <property type="molecule type" value="Genomic_DNA"/>
</dbReference>
<evidence type="ECO:0000313" key="2">
    <source>
        <dbReference type="Proteomes" id="UP000756132"/>
    </source>
</evidence>
<name>A0A9Q8PLQ6_PASFU</name>
<organism evidence="1 2">
    <name type="scientific">Passalora fulva</name>
    <name type="common">Tomato leaf mold</name>
    <name type="synonym">Cladosporium fulvum</name>
    <dbReference type="NCBI Taxonomy" id="5499"/>
    <lineage>
        <taxon>Eukaryota</taxon>
        <taxon>Fungi</taxon>
        <taxon>Dikarya</taxon>
        <taxon>Ascomycota</taxon>
        <taxon>Pezizomycotina</taxon>
        <taxon>Dothideomycetes</taxon>
        <taxon>Dothideomycetidae</taxon>
        <taxon>Mycosphaerellales</taxon>
        <taxon>Mycosphaerellaceae</taxon>
        <taxon>Fulvia</taxon>
    </lineage>
</organism>
<sequence>MTGIASGGAKSAVINIDDRRPTLTGLYVGTVSTSVPSNVTLGMTDFTERAMCLSRLAVKTLQIAGLATLKTLATVLCAGEVNDCMVPSYARLGVASELVSTLSHIIERPDSVLESSERYFVQQMTLCAAGRCIFIMDGNKLGLAVLLGCELPLVLRPLHDATFQVLGEAYVEGSLAIDLIRGSLSGLRRTDITTTGSGTLRPERCHTMIRVCLLCPRSGKISQFRTSLITFTTSTKTQARSDGASQKIRAVMSMLWKLGVQDYKTLP</sequence>
<dbReference type="KEGG" id="ffu:CLAFUR5_13906"/>
<keyword evidence="2" id="KW-1185">Reference proteome</keyword>
<dbReference type="Proteomes" id="UP000756132">
    <property type="component" value="Chromosome 12"/>
</dbReference>
<dbReference type="GeneID" id="71993784"/>
<reference evidence="1" key="1">
    <citation type="submission" date="2021-12" db="EMBL/GenBank/DDBJ databases">
        <authorList>
            <person name="Zaccaron A."/>
            <person name="Stergiopoulos I."/>
        </authorList>
    </citation>
    <scope>NUCLEOTIDE SEQUENCE</scope>
    <source>
        <strain evidence="1">Race5_Kim</strain>
    </source>
</reference>
<dbReference type="OrthoDB" id="4850726at2759"/>
<dbReference type="AlphaFoldDB" id="A0A9Q8PLQ6"/>
<reference evidence="1" key="2">
    <citation type="journal article" date="2022" name="Microb. Genom.">
        <title>A chromosome-scale genome assembly of the tomato pathogen Cladosporium fulvum reveals a compartmentalized genome architecture and the presence of a dispensable chromosome.</title>
        <authorList>
            <person name="Zaccaron A.Z."/>
            <person name="Chen L.H."/>
            <person name="Samaras A."/>
            <person name="Stergiopoulos I."/>
        </authorList>
    </citation>
    <scope>NUCLEOTIDE SEQUENCE</scope>
    <source>
        <strain evidence="1">Race5_Kim</strain>
    </source>
</reference>
<evidence type="ECO:0000313" key="1">
    <source>
        <dbReference type="EMBL" id="UJO24740.1"/>
    </source>
</evidence>
<dbReference type="RefSeq" id="XP_047769106.1">
    <property type="nucleotide sequence ID" value="XM_047913054.1"/>
</dbReference>
<protein>
    <submittedName>
        <fullName evidence="1">Uncharacterized protein</fullName>
    </submittedName>
</protein>
<accession>A0A9Q8PLQ6</accession>
<proteinExistence type="predicted"/>
<gene>
    <name evidence="1" type="ORF">CLAFUR5_13906</name>
</gene>